<dbReference type="Proteomes" id="UP000187158">
    <property type="component" value="Unassembled WGS sequence"/>
</dbReference>
<evidence type="ECO:0000313" key="2">
    <source>
        <dbReference type="Proteomes" id="UP000187158"/>
    </source>
</evidence>
<name>A0ABX3GCP0_9BACL</name>
<comment type="caution">
    <text evidence="1">The sequence shown here is derived from an EMBL/GenBank/DDBJ whole genome shotgun (WGS) entry which is preliminary data.</text>
</comment>
<protein>
    <submittedName>
        <fullName evidence="1">Uncharacterized protein</fullName>
    </submittedName>
</protein>
<gene>
    <name evidence="1" type="ORF">BSO21_33045</name>
</gene>
<evidence type="ECO:0000313" key="1">
    <source>
        <dbReference type="EMBL" id="OMC99016.1"/>
    </source>
</evidence>
<reference evidence="1 2" key="1">
    <citation type="submission" date="2016-11" db="EMBL/GenBank/DDBJ databases">
        <title>Paenibacillus species isolates.</title>
        <authorList>
            <person name="Beno S.M."/>
        </authorList>
    </citation>
    <scope>NUCLEOTIDE SEQUENCE [LARGE SCALE GENOMIC DNA]</scope>
    <source>
        <strain evidence="1 2">FSL H7-0433</strain>
    </source>
</reference>
<dbReference type="RefSeq" id="WP_076220873.1">
    <property type="nucleotide sequence ID" value="NZ_MPVM01000022.1"/>
</dbReference>
<sequence>MEREQLVAEAREAGQHAAHNLQMIRKNPDVMLPGRIEDAEDYLNNMIRIAEVEMKNDRLAGQSLGLKSRLENLLMSILTPKREKHKATL</sequence>
<accession>A0ABX3GCP0</accession>
<dbReference type="EMBL" id="MPVP01000574">
    <property type="protein sequence ID" value="OMC99016.1"/>
    <property type="molecule type" value="Genomic_DNA"/>
</dbReference>
<proteinExistence type="predicted"/>
<organism evidence="1 2">
    <name type="scientific">Paenibacillus odorifer</name>
    <dbReference type="NCBI Taxonomy" id="189426"/>
    <lineage>
        <taxon>Bacteria</taxon>
        <taxon>Bacillati</taxon>
        <taxon>Bacillota</taxon>
        <taxon>Bacilli</taxon>
        <taxon>Bacillales</taxon>
        <taxon>Paenibacillaceae</taxon>
        <taxon>Paenibacillus</taxon>
    </lineage>
</organism>
<keyword evidence="2" id="KW-1185">Reference proteome</keyword>